<dbReference type="NCBIfam" id="NF010932">
    <property type="entry name" value="PRK14352.1"/>
    <property type="match status" value="1"/>
</dbReference>
<dbReference type="HAMAP" id="MF_01631">
    <property type="entry name" value="GlmU"/>
    <property type="match status" value="1"/>
</dbReference>
<keyword evidence="21" id="KW-1185">Reference proteome</keyword>
<dbReference type="UniPathway" id="UPA00973"/>
<dbReference type="PANTHER" id="PTHR43584">
    <property type="entry name" value="NUCLEOTIDYL TRANSFERASE"/>
    <property type="match status" value="1"/>
</dbReference>
<dbReference type="GO" id="GO:0006048">
    <property type="term" value="P:UDP-N-acetylglucosamine biosynthetic process"/>
    <property type="evidence" value="ECO:0007669"/>
    <property type="project" value="UniProtKB-UniPathway"/>
</dbReference>
<dbReference type="InterPro" id="IPR050065">
    <property type="entry name" value="GlmU-like"/>
</dbReference>
<evidence type="ECO:0000256" key="12">
    <source>
        <dbReference type="ARBA" id="ARBA00023315"/>
    </source>
</evidence>
<dbReference type="GO" id="GO:0009252">
    <property type="term" value="P:peptidoglycan biosynthetic process"/>
    <property type="evidence" value="ECO:0007669"/>
    <property type="project" value="UniProtKB-UniRule"/>
</dbReference>
<evidence type="ECO:0000256" key="1">
    <source>
        <dbReference type="ARBA" id="ARBA00007707"/>
    </source>
</evidence>
<dbReference type="Gene3D" id="3.90.550.10">
    <property type="entry name" value="Spore Coat Polysaccharide Biosynthesis Protein SpsA, Chain A"/>
    <property type="match status" value="1"/>
</dbReference>
<feature type="binding site" evidence="17">
    <location>
        <position position="259"/>
    </location>
    <ligand>
        <name>Mg(2+)</name>
        <dbReference type="ChEBI" id="CHEBI:18420"/>
    </ligand>
</feature>
<name>A0A542ZTW6_RARFA</name>
<evidence type="ECO:0000256" key="10">
    <source>
        <dbReference type="ARBA" id="ARBA00022984"/>
    </source>
</evidence>
<dbReference type="InterPro" id="IPR005882">
    <property type="entry name" value="Bifunctional_GlmU"/>
</dbReference>
<accession>A0A542ZTW6</accession>
<dbReference type="UniPathway" id="UPA00113">
    <property type="reaction ID" value="UER00532"/>
</dbReference>
<comment type="function">
    <text evidence="16 17">Catalyzes the last two sequential reactions in the de novo biosynthetic pathway for UDP-N-acetylglucosamine (UDP-GlcNAc). The C-terminal domain catalyzes the transfer of acetyl group from acetyl coenzyme A to glucosamine-1-phosphate (GlcN-1-P) to produce N-acetylglucosamine-1-phosphate (GlcNAc-1-P), which is converted into UDP-GlcNAc by the transfer of uridine 5-monophosphate (from uridine 5-triphosphate), a reaction catalyzed by the N-terminal domain.</text>
</comment>
<dbReference type="GO" id="GO:0019134">
    <property type="term" value="F:glucosamine-1-phosphate N-acetyltransferase activity"/>
    <property type="evidence" value="ECO:0007669"/>
    <property type="project" value="UniProtKB-UniRule"/>
</dbReference>
<evidence type="ECO:0000256" key="9">
    <source>
        <dbReference type="ARBA" id="ARBA00022960"/>
    </source>
</evidence>
<evidence type="ECO:0000256" key="5">
    <source>
        <dbReference type="ARBA" id="ARBA00022695"/>
    </source>
</evidence>
<comment type="subunit">
    <text evidence="17">Homotrimer.</text>
</comment>
<evidence type="ECO:0000256" key="3">
    <source>
        <dbReference type="ARBA" id="ARBA00022490"/>
    </source>
</evidence>
<dbReference type="Pfam" id="PF12804">
    <property type="entry name" value="NTP_transf_3"/>
    <property type="match status" value="1"/>
</dbReference>
<evidence type="ECO:0000256" key="11">
    <source>
        <dbReference type="ARBA" id="ARBA00023268"/>
    </source>
</evidence>
<dbReference type="SUPFAM" id="SSF51161">
    <property type="entry name" value="Trimeric LpxA-like enzymes"/>
    <property type="match status" value="1"/>
</dbReference>
<dbReference type="InterPro" id="IPR011004">
    <property type="entry name" value="Trimer_LpxA-like_sf"/>
</dbReference>
<feature type="region of interest" description="Disordered" evidence="18">
    <location>
        <begin position="488"/>
        <end position="566"/>
    </location>
</feature>
<comment type="similarity">
    <text evidence="1 17">In the C-terminal section; belongs to the transferase hexapeptide repeat family.</text>
</comment>
<dbReference type="GO" id="GO:0005737">
    <property type="term" value="C:cytoplasm"/>
    <property type="evidence" value="ECO:0007669"/>
    <property type="project" value="UniProtKB-SubCell"/>
</dbReference>
<keyword evidence="4 17" id="KW-0808">Transferase</keyword>
<comment type="pathway">
    <text evidence="17">Nucleotide-sugar biosynthesis; UDP-N-acetyl-alpha-D-glucosamine biosynthesis; UDP-N-acetyl-alpha-D-glucosamine from N-acetyl-alpha-D-glucosamine 1-phosphate: step 1/1.</text>
</comment>
<feature type="binding site" evidence="17">
    <location>
        <begin position="12"/>
        <end position="15"/>
    </location>
    <ligand>
        <name>UDP-N-acetyl-alpha-D-glucosamine</name>
        <dbReference type="ChEBI" id="CHEBI:57705"/>
    </ligand>
</feature>
<dbReference type="EC" id="2.7.7.23" evidence="17"/>
<evidence type="ECO:0000256" key="15">
    <source>
        <dbReference type="ARBA" id="ARBA00048493"/>
    </source>
</evidence>
<keyword evidence="6 17" id="KW-0479">Metal-binding</keyword>
<feature type="binding site" evidence="17">
    <location>
        <position position="411"/>
    </location>
    <ligand>
        <name>acetyl-CoA</name>
        <dbReference type="ChEBI" id="CHEBI:57288"/>
    </ligand>
</feature>
<dbReference type="GO" id="GO:0009245">
    <property type="term" value="P:lipid A biosynthetic process"/>
    <property type="evidence" value="ECO:0007669"/>
    <property type="project" value="UniProtKB-UniRule"/>
</dbReference>
<feature type="region of interest" description="Linker" evidence="17">
    <location>
        <begin position="262"/>
        <end position="282"/>
    </location>
</feature>
<evidence type="ECO:0000256" key="6">
    <source>
        <dbReference type="ARBA" id="ARBA00022723"/>
    </source>
</evidence>
<keyword evidence="9 17" id="KW-0133">Cell shape</keyword>
<dbReference type="NCBIfam" id="TIGR01173">
    <property type="entry name" value="glmU"/>
    <property type="match status" value="1"/>
</dbReference>
<dbReference type="GO" id="GO:0000287">
    <property type="term" value="F:magnesium ion binding"/>
    <property type="evidence" value="ECO:0007669"/>
    <property type="project" value="UniProtKB-UniRule"/>
</dbReference>
<feature type="binding site" evidence="17">
    <location>
        <position position="259"/>
    </location>
    <ligand>
        <name>UDP-N-acetyl-alpha-D-glucosamine</name>
        <dbReference type="ChEBI" id="CHEBI:57705"/>
    </ligand>
</feature>
<dbReference type="EC" id="2.3.1.157" evidence="17"/>
<keyword evidence="13 17" id="KW-0961">Cell wall biogenesis/degradation</keyword>
<dbReference type="CDD" id="cd03353">
    <property type="entry name" value="LbH_GlmU_C"/>
    <property type="match status" value="1"/>
</dbReference>
<comment type="subcellular location">
    <subcellularLocation>
        <location evidence="17">Cytoplasm</location>
    </subcellularLocation>
</comment>
<evidence type="ECO:0000256" key="16">
    <source>
        <dbReference type="ARBA" id="ARBA00049628"/>
    </source>
</evidence>
<dbReference type="OrthoDB" id="9775031at2"/>
<feature type="compositionally biased region" description="Low complexity" evidence="18">
    <location>
        <begin position="518"/>
        <end position="527"/>
    </location>
</feature>
<sequence length="566" mass="58245">MAYAAPAAVIVLAAGAGTRMVSDTPKVLHRIGGRSLLGHAIHAAQGLDPQRIAVVVRHQRDQVAEHAVEINPDVLIADQDDVPGTGRAVQCGLSTLDASVQARLAGQHGAPIDSEGTVSDAYIDGAVVVIAGDVPLLDADTLGELVSAHAADANAVTILTTEVANPAGYGRILRDPETGQVTGIVEERDASDQQRLIAEINSSVYVFDAALLRAALGQVTTHNVQGEIYLTDVVAIAHQQGLPVRAVKSDDPMVVEGVNDRAQLAILGAELNRRVLNDWMQRGVTVVDPATTWIDVDVDLAQDVTLLPGVQLHGATSVAKGATIGPDTTLTDVEVGENATIIRTHGSLAVIGAGATVGPFAYLRPGTELGEAGKIGTFVEVKNGKIGKGTKVPHLSYVGDATIGEGTNIGAGTIFVNYDGVNKHHTTVGDGARTGANNIFIAPVTIGDGAYTAGGTVVRYEVPAGALAVSAGRQRNIDGWVERRRPGTAAADIARKARGGQGTDGGGLSRQAREEQARAQQRGSQAPPATPVDGAGFGYRIQTPPFGTPVGGVEGDNSNNEGGAGQ</sequence>
<dbReference type="Gene3D" id="2.160.10.10">
    <property type="entry name" value="Hexapeptide repeat proteins"/>
    <property type="match status" value="1"/>
</dbReference>
<feature type="binding site" evidence="17">
    <location>
        <begin position="417"/>
        <end position="418"/>
    </location>
    <ligand>
        <name>acetyl-CoA</name>
        <dbReference type="ChEBI" id="CHEBI:57288"/>
    </ligand>
</feature>
<evidence type="ECO:0000256" key="14">
    <source>
        <dbReference type="ARBA" id="ARBA00048247"/>
    </source>
</evidence>
<feature type="domain" description="MobA-like NTP transferase" evidence="19">
    <location>
        <begin position="9"/>
        <end position="172"/>
    </location>
</feature>
<reference evidence="20 21" key="1">
    <citation type="submission" date="2019-06" db="EMBL/GenBank/DDBJ databases">
        <title>Sequencing the genomes of 1000 actinobacteria strains.</title>
        <authorList>
            <person name="Klenk H.-P."/>
        </authorList>
    </citation>
    <scope>NUCLEOTIDE SEQUENCE [LARGE SCALE GENOMIC DNA]</scope>
    <source>
        <strain evidence="20 21">DSM 4813</strain>
    </source>
</reference>
<dbReference type="GO" id="GO:0000902">
    <property type="term" value="P:cell morphogenesis"/>
    <property type="evidence" value="ECO:0007669"/>
    <property type="project" value="UniProtKB-UniRule"/>
</dbReference>
<dbReference type="GO" id="GO:0008360">
    <property type="term" value="P:regulation of cell shape"/>
    <property type="evidence" value="ECO:0007669"/>
    <property type="project" value="UniProtKB-KW"/>
</dbReference>
<feature type="binding site" evidence="17">
    <location>
        <position position="408"/>
    </location>
    <ligand>
        <name>UDP-N-acetyl-alpha-D-glucosamine</name>
        <dbReference type="ChEBI" id="CHEBI:57705"/>
    </ligand>
</feature>
<dbReference type="GO" id="GO:0016020">
    <property type="term" value="C:membrane"/>
    <property type="evidence" value="ECO:0007669"/>
    <property type="project" value="GOC"/>
</dbReference>
<evidence type="ECO:0000256" key="7">
    <source>
        <dbReference type="ARBA" id="ARBA00022737"/>
    </source>
</evidence>
<evidence type="ECO:0000313" key="21">
    <source>
        <dbReference type="Proteomes" id="UP000315389"/>
    </source>
</evidence>
<evidence type="ECO:0000256" key="4">
    <source>
        <dbReference type="ARBA" id="ARBA00022679"/>
    </source>
</evidence>
<keyword evidence="10 17" id="KW-0573">Peptidoglycan synthesis</keyword>
<keyword evidence="7 17" id="KW-0677">Repeat</keyword>
<dbReference type="PANTHER" id="PTHR43584:SF3">
    <property type="entry name" value="BIFUNCTIONAL PROTEIN GLMU"/>
    <property type="match status" value="1"/>
</dbReference>
<feature type="binding site" evidence="17">
    <location>
        <position position="133"/>
    </location>
    <ligand>
        <name>Mg(2+)</name>
        <dbReference type="ChEBI" id="CHEBI:18420"/>
    </ligand>
</feature>
<feature type="binding site" evidence="17">
    <location>
        <position position="397"/>
    </location>
    <ligand>
        <name>UDP-N-acetyl-alpha-D-glucosamine</name>
        <dbReference type="ChEBI" id="CHEBI:57705"/>
    </ligand>
</feature>
<organism evidence="20 21">
    <name type="scientific">Rarobacter faecitabidus</name>
    <dbReference type="NCBI Taxonomy" id="13243"/>
    <lineage>
        <taxon>Bacteria</taxon>
        <taxon>Bacillati</taxon>
        <taxon>Actinomycetota</taxon>
        <taxon>Actinomycetes</taxon>
        <taxon>Micrococcales</taxon>
        <taxon>Rarobacteraceae</taxon>
        <taxon>Rarobacter</taxon>
    </lineage>
</organism>
<evidence type="ECO:0000256" key="2">
    <source>
        <dbReference type="ARBA" id="ARBA00007947"/>
    </source>
</evidence>
<comment type="catalytic activity">
    <reaction evidence="15 17">
        <text>N-acetyl-alpha-D-glucosamine 1-phosphate + UTP + H(+) = UDP-N-acetyl-alpha-D-glucosamine + diphosphate</text>
        <dbReference type="Rhea" id="RHEA:13509"/>
        <dbReference type="ChEBI" id="CHEBI:15378"/>
        <dbReference type="ChEBI" id="CHEBI:33019"/>
        <dbReference type="ChEBI" id="CHEBI:46398"/>
        <dbReference type="ChEBI" id="CHEBI:57705"/>
        <dbReference type="ChEBI" id="CHEBI:57776"/>
        <dbReference type="EC" id="2.7.7.23"/>
    </reaction>
</comment>
<proteinExistence type="inferred from homology"/>
<feature type="binding site" evidence="17">
    <location>
        <position position="26"/>
    </location>
    <ligand>
        <name>UDP-N-acetyl-alpha-D-glucosamine</name>
        <dbReference type="ChEBI" id="CHEBI:57705"/>
    </ligand>
</feature>
<feature type="active site" description="Proton acceptor" evidence="17">
    <location>
        <position position="394"/>
    </location>
</feature>
<feature type="compositionally biased region" description="Gly residues" evidence="18">
    <location>
        <begin position="499"/>
        <end position="508"/>
    </location>
</feature>
<comment type="cofactor">
    <cofactor evidence="17">
        <name>Mg(2+)</name>
        <dbReference type="ChEBI" id="CHEBI:18420"/>
    </cofactor>
    <text evidence="17">Binds 1 Mg(2+) ion per subunit.</text>
</comment>
<dbReference type="InterPro" id="IPR025877">
    <property type="entry name" value="MobA-like_NTP_Trfase"/>
</dbReference>
<comment type="caution">
    <text evidence="17">Lacks conserved residue(s) required for the propagation of feature annotation.</text>
</comment>
<evidence type="ECO:0000256" key="13">
    <source>
        <dbReference type="ARBA" id="ARBA00023316"/>
    </source>
</evidence>
<comment type="similarity">
    <text evidence="2 17">In the N-terminal section; belongs to the N-acetylglucosamine-1-phosphate uridyltransferase family.</text>
</comment>
<dbReference type="GO" id="GO:0071555">
    <property type="term" value="P:cell wall organization"/>
    <property type="evidence" value="ECO:0007669"/>
    <property type="project" value="UniProtKB-KW"/>
</dbReference>
<feature type="binding site" evidence="17">
    <location>
        <position position="170"/>
    </location>
    <ligand>
        <name>UDP-N-acetyl-alpha-D-glucosamine</name>
        <dbReference type="ChEBI" id="CHEBI:57705"/>
    </ligand>
</feature>
<keyword evidence="5 17" id="KW-0548">Nucleotidyltransferase</keyword>
<feature type="binding site" evidence="17">
    <location>
        <position position="79"/>
    </location>
    <ligand>
        <name>UDP-N-acetyl-alpha-D-glucosamine</name>
        <dbReference type="ChEBI" id="CHEBI:57705"/>
    </ligand>
</feature>
<feature type="binding site" evidence="17">
    <location>
        <position position="186"/>
    </location>
    <ligand>
        <name>UDP-N-acetyl-alpha-D-glucosamine</name>
        <dbReference type="ChEBI" id="CHEBI:57705"/>
    </ligand>
</feature>
<feature type="binding site" evidence="17">
    <location>
        <begin position="84"/>
        <end position="85"/>
    </location>
    <ligand>
        <name>UDP-N-acetyl-alpha-D-glucosamine</name>
        <dbReference type="ChEBI" id="CHEBI:57705"/>
    </ligand>
</feature>
<comment type="catalytic activity">
    <reaction evidence="14 17">
        <text>alpha-D-glucosamine 1-phosphate + acetyl-CoA = N-acetyl-alpha-D-glucosamine 1-phosphate + CoA + H(+)</text>
        <dbReference type="Rhea" id="RHEA:13725"/>
        <dbReference type="ChEBI" id="CHEBI:15378"/>
        <dbReference type="ChEBI" id="CHEBI:57287"/>
        <dbReference type="ChEBI" id="CHEBI:57288"/>
        <dbReference type="ChEBI" id="CHEBI:57776"/>
        <dbReference type="ChEBI" id="CHEBI:58516"/>
        <dbReference type="EC" id="2.3.1.157"/>
    </reaction>
</comment>
<feature type="binding site" evidence="17">
    <location>
        <position position="201"/>
    </location>
    <ligand>
        <name>UDP-N-acetyl-alpha-D-glucosamine</name>
        <dbReference type="ChEBI" id="CHEBI:57705"/>
    </ligand>
</feature>
<feature type="binding site" evidence="17">
    <location>
        <position position="364"/>
    </location>
    <ligand>
        <name>UDP-N-acetyl-alpha-D-glucosamine</name>
        <dbReference type="ChEBI" id="CHEBI:57705"/>
    </ligand>
</feature>
<keyword evidence="3 17" id="KW-0963">Cytoplasm</keyword>
<feature type="binding site" evidence="17">
    <location>
        <position position="454"/>
    </location>
    <ligand>
        <name>acetyl-CoA</name>
        <dbReference type="ChEBI" id="CHEBI:57288"/>
    </ligand>
</feature>
<dbReference type="GO" id="GO:0003977">
    <property type="term" value="F:UDP-N-acetylglucosamine diphosphorylase activity"/>
    <property type="evidence" value="ECO:0007669"/>
    <property type="project" value="UniProtKB-UniRule"/>
</dbReference>
<gene>
    <name evidence="17" type="primary">glmU</name>
    <name evidence="20" type="ORF">FB461_0281</name>
</gene>
<keyword evidence="12 17" id="KW-0012">Acyltransferase</keyword>
<evidence type="ECO:0000256" key="17">
    <source>
        <dbReference type="HAMAP-Rule" id="MF_01631"/>
    </source>
</evidence>
<feature type="region of interest" description="N-acetyltransferase" evidence="17">
    <location>
        <begin position="283"/>
        <end position="566"/>
    </location>
</feature>
<comment type="caution">
    <text evidence="20">The sequence shown here is derived from an EMBL/GenBank/DDBJ whole genome shotgun (WGS) entry which is preliminary data.</text>
</comment>
<evidence type="ECO:0000256" key="8">
    <source>
        <dbReference type="ARBA" id="ARBA00022842"/>
    </source>
</evidence>
<protein>
    <recommendedName>
        <fullName evidence="17">Bifunctional protein GlmU</fullName>
    </recommendedName>
    <domain>
        <recommendedName>
            <fullName evidence="17">UDP-N-acetylglucosamine pyrophosphorylase</fullName>
            <ecNumber evidence="17">2.7.7.23</ecNumber>
        </recommendedName>
        <alternativeName>
            <fullName evidence="17">N-acetylglucosamine-1-phosphate uridyltransferase</fullName>
        </alternativeName>
    </domain>
    <domain>
        <recommendedName>
            <fullName evidence="17">Glucosamine-1-phosphate N-acetyltransferase</fullName>
            <ecNumber evidence="17">2.3.1.157</ecNumber>
        </recommendedName>
    </domain>
</protein>
<feature type="binding site" evidence="17">
    <location>
        <position position="382"/>
    </location>
    <ligand>
        <name>UDP-N-acetyl-alpha-D-glucosamine</name>
        <dbReference type="ChEBI" id="CHEBI:57705"/>
    </ligand>
</feature>
<keyword evidence="8 17" id="KW-0460">Magnesium</keyword>
<feature type="compositionally biased region" description="Polar residues" evidence="18">
    <location>
        <begin position="556"/>
        <end position="566"/>
    </location>
</feature>
<dbReference type="InterPro" id="IPR038009">
    <property type="entry name" value="GlmU_C_LbH"/>
</dbReference>
<dbReference type="EMBL" id="VFOS01000001">
    <property type="protein sequence ID" value="TQL63803.1"/>
    <property type="molecule type" value="Genomic_DNA"/>
</dbReference>
<comment type="pathway">
    <text evidence="17">Bacterial outer membrane biogenesis; LPS lipid A biosynthesis.</text>
</comment>
<feature type="region of interest" description="Pyrophosphorylase" evidence="17">
    <location>
        <begin position="1"/>
        <end position="261"/>
    </location>
</feature>
<dbReference type="CDD" id="cd02540">
    <property type="entry name" value="GT2_GlmU_N_bac"/>
    <property type="match status" value="1"/>
</dbReference>
<evidence type="ECO:0000313" key="20">
    <source>
        <dbReference type="EMBL" id="TQL63803.1"/>
    </source>
</evidence>
<evidence type="ECO:0000259" key="19">
    <source>
        <dbReference type="Pfam" id="PF12804"/>
    </source>
</evidence>
<comment type="pathway">
    <text evidence="17">Nucleotide-sugar biosynthesis; UDP-N-acetyl-alpha-D-glucosamine biosynthesis; N-acetyl-alpha-D-glucosamine 1-phosphate from alpha-D-glucosamine 6-phosphate (route II): step 2/2.</text>
</comment>
<dbReference type="AlphaFoldDB" id="A0A542ZTW6"/>
<keyword evidence="11 17" id="KW-0511">Multifunctional enzyme</keyword>
<dbReference type="InterPro" id="IPR029044">
    <property type="entry name" value="Nucleotide-diphossugar_trans"/>
</dbReference>
<dbReference type="RefSeq" id="WP_142118241.1">
    <property type="nucleotide sequence ID" value="NZ_BAAASV010000002.1"/>
</dbReference>
<dbReference type="SUPFAM" id="SSF53448">
    <property type="entry name" value="Nucleotide-diphospho-sugar transferases"/>
    <property type="match status" value="1"/>
</dbReference>
<evidence type="ECO:0000256" key="18">
    <source>
        <dbReference type="SAM" id="MobiDB-lite"/>
    </source>
</evidence>
<dbReference type="Proteomes" id="UP000315389">
    <property type="component" value="Unassembled WGS sequence"/>
</dbReference>